<protein>
    <submittedName>
        <fullName evidence="1">Uncharacterized protein</fullName>
    </submittedName>
</protein>
<dbReference type="AlphaFoldDB" id="A0A8W8IEE5"/>
<dbReference type="EnsemblMetazoa" id="G13770.1">
    <property type="protein sequence ID" value="G13770.1:cds"/>
    <property type="gene ID" value="G13770"/>
</dbReference>
<sequence length="128" mass="15233">MGLRIFKEPFNVFEEQIRRFRKECKENYCALVLLVLCNNQLCVEDIHQNDRLREKFKLALNLCEMLTNTAPSTIGDALKTLQGFLIKKIDDTYHFYHDFVMEVTTYVFGTDYPRETLRSQFGHKRTKE</sequence>
<organism evidence="1 2">
    <name type="scientific">Magallana gigas</name>
    <name type="common">Pacific oyster</name>
    <name type="synonym">Crassostrea gigas</name>
    <dbReference type="NCBI Taxonomy" id="29159"/>
    <lineage>
        <taxon>Eukaryota</taxon>
        <taxon>Metazoa</taxon>
        <taxon>Spiralia</taxon>
        <taxon>Lophotrochozoa</taxon>
        <taxon>Mollusca</taxon>
        <taxon>Bivalvia</taxon>
        <taxon>Autobranchia</taxon>
        <taxon>Pteriomorphia</taxon>
        <taxon>Ostreida</taxon>
        <taxon>Ostreoidea</taxon>
        <taxon>Ostreidae</taxon>
        <taxon>Magallana</taxon>
    </lineage>
</organism>
<evidence type="ECO:0000313" key="1">
    <source>
        <dbReference type="EnsemblMetazoa" id="G13770.1:cds"/>
    </source>
</evidence>
<proteinExistence type="predicted"/>
<dbReference type="Proteomes" id="UP000005408">
    <property type="component" value="Unassembled WGS sequence"/>
</dbReference>
<reference evidence="1" key="1">
    <citation type="submission" date="2022-08" db="UniProtKB">
        <authorList>
            <consortium name="EnsemblMetazoa"/>
        </authorList>
    </citation>
    <scope>IDENTIFICATION</scope>
    <source>
        <strain evidence="1">05x7-T-G4-1.051#20</strain>
    </source>
</reference>
<keyword evidence="2" id="KW-1185">Reference proteome</keyword>
<evidence type="ECO:0000313" key="2">
    <source>
        <dbReference type="Proteomes" id="UP000005408"/>
    </source>
</evidence>
<accession>A0A8W8IEE5</accession>
<name>A0A8W8IEE5_MAGGI</name>